<feature type="modified residue" description="4-aspartylphosphate" evidence="1">
    <location>
        <position position="562"/>
    </location>
</feature>
<name>A0A2T4U0A6_9BACT</name>
<keyword evidence="6" id="KW-1185">Reference proteome</keyword>
<evidence type="ECO:0000259" key="4">
    <source>
        <dbReference type="PROSITE" id="PS50113"/>
    </source>
</evidence>
<feature type="domain" description="PAS" evidence="3">
    <location>
        <begin position="9"/>
        <end position="79"/>
    </location>
</feature>
<dbReference type="Gene3D" id="3.30.450.20">
    <property type="entry name" value="PAS domain"/>
    <property type="match status" value="3"/>
</dbReference>
<feature type="domain" description="PAS" evidence="3">
    <location>
        <begin position="134"/>
        <end position="186"/>
    </location>
</feature>
<dbReference type="CDD" id="cd00156">
    <property type="entry name" value="REC"/>
    <property type="match status" value="1"/>
</dbReference>
<dbReference type="Gene3D" id="3.40.50.2300">
    <property type="match status" value="1"/>
</dbReference>
<accession>A0A2T4U0A6</accession>
<feature type="domain" description="PAS" evidence="3">
    <location>
        <begin position="258"/>
        <end position="331"/>
    </location>
</feature>
<evidence type="ECO:0000259" key="3">
    <source>
        <dbReference type="PROSITE" id="PS50112"/>
    </source>
</evidence>
<proteinExistence type="predicted"/>
<dbReference type="PROSITE" id="PS50112">
    <property type="entry name" value="PAS"/>
    <property type="match status" value="3"/>
</dbReference>
<dbReference type="SUPFAM" id="SSF52172">
    <property type="entry name" value="CheY-like"/>
    <property type="match status" value="1"/>
</dbReference>
<dbReference type="PROSITE" id="PS50110">
    <property type="entry name" value="RESPONSE_REGULATORY"/>
    <property type="match status" value="1"/>
</dbReference>
<feature type="domain" description="PAC" evidence="4">
    <location>
        <begin position="330"/>
        <end position="382"/>
    </location>
</feature>
<dbReference type="InterPro" id="IPR003661">
    <property type="entry name" value="HisK_dim/P_dom"/>
</dbReference>
<keyword evidence="1" id="KW-0597">Phosphoprotein</keyword>
<dbReference type="Proteomes" id="UP000241436">
    <property type="component" value="Unassembled WGS sequence"/>
</dbReference>
<dbReference type="InterPro" id="IPR001789">
    <property type="entry name" value="Sig_transdc_resp-reg_receiver"/>
</dbReference>
<dbReference type="Gene3D" id="1.10.287.130">
    <property type="match status" value="1"/>
</dbReference>
<reference evidence="6" key="2">
    <citation type="journal article" date="2018" name="Environ. Microbiol.">
        <title>Bloom of a denitrifying methanotroph, 'Candidatus Methylomirabilis limnetica', in a deep stratified lake.</title>
        <authorList>
            <person name="Graf J.S."/>
            <person name="Mayr M.J."/>
            <person name="Marchant H.K."/>
            <person name="Tienken D."/>
            <person name="Hach P.F."/>
            <person name="Brand A."/>
            <person name="Schubert C.J."/>
            <person name="Kuypers M.M."/>
            <person name="Milucka J."/>
        </authorList>
    </citation>
    <scope>NUCLEOTIDE SEQUENCE [LARGE SCALE GENOMIC DNA]</scope>
    <source>
        <strain evidence="6">Zug</strain>
    </source>
</reference>
<evidence type="ECO:0000313" key="6">
    <source>
        <dbReference type="Proteomes" id="UP000241436"/>
    </source>
</evidence>
<dbReference type="PANTHER" id="PTHR44757:SF4">
    <property type="entry name" value="DIGUANYLATE CYCLASE DGCE-RELATED"/>
    <property type="match status" value="1"/>
</dbReference>
<dbReference type="PROSITE" id="PS50113">
    <property type="entry name" value="PAC"/>
    <property type="match status" value="3"/>
</dbReference>
<dbReference type="SMART" id="SM00086">
    <property type="entry name" value="PAC"/>
    <property type="match status" value="2"/>
</dbReference>
<dbReference type="AlphaFoldDB" id="A0A2T4U0A6"/>
<dbReference type="CDD" id="cd00082">
    <property type="entry name" value="HisKA"/>
    <property type="match status" value="1"/>
</dbReference>
<dbReference type="InterPro" id="IPR052155">
    <property type="entry name" value="Biofilm_reg_signaling"/>
</dbReference>
<dbReference type="RefSeq" id="WP_107561338.1">
    <property type="nucleotide sequence ID" value="NZ_NVQC01000012.1"/>
</dbReference>
<dbReference type="NCBIfam" id="TIGR00229">
    <property type="entry name" value="sensory_box"/>
    <property type="match status" value="3"/>
</dbReference>
<feature type="domain" description="PAC" evidence="4">
    <location>
        <begin position="206"/>
        <end position="257"/>
    </location>
</feature>
<feature type="domain" description="PAC" evidence="4">
    <location>
        <begin position="82"/>
        <end position="133"/>
    </location>
</feature>
<dbReference type="SMART" id="SM00091">
    <property type="entry name" value="PAS"/>
    <property type="match status" value="3"/>
</dbReference>
<comment type="caution">
    <text evidence="5">The sequence shown here is derived from an EMBL/GenBank/DDBJ whole genome shotgun (WGS) entry which is preliminary data.</text>
</comment>
<protein>
    <recommendedName>
        <fullName evidence="7">Hybrid sensor histidine kinase/response regulator</fullName>
    </recommendedName>
</protein>
<dbReference type="InterPro" id="IPR000014">
    <property type="entry name" value="PAS"/>
</dbReference>
<dbReference type="GO" id="GO:0000155">
    <property type="term" value="F:phosphorelay sensor kinase activity"/>
    <property type="evidence" value="ECO:0007669"/>
    <property type="project" value="InterPro"/>
</dbReference>
<dbReference type="PANTHER" id="PTHR44757">
    <property type="entry name" value="DIGUANYLATE CYCLASE DGCP"/>
    <property type="match status" value="1"/>
</dbReference>
<dbReference type="InterPro" id="IPR011006">
    <property type="entry name" value="CheY-like_superfamily"/>
</dbReference>
<sequence>MSDKNISTALASYFDFYDLASVGYVSLNEQGLVLATNLTAAALMGIPRDDLVKQPISRFIFPEDQNIYSQHAVQLLETGIPQVYDLRMRKIDGTQFWAHLVAASAQNDDGSPLCHLVVSDITEYKRMAEELLESRTNFAAFMEHLPGFAYMKDGQGRHTFVNKALEQLFGVGREGWLGKTFEQLVPLPGAEKIRVVDEAVLASKSPHMEEETIIESGQKHTYLSSKFPIRQTDGSLALGGISMDITERKQAEEALRESEAKYRMLVDTMSEGLGVQDKNGLITFMNPRACKMLGYELEELIGKSTSIVFDEENQKLLRDQMAGRRSGVRKSYEIVWRRKDGGKVNTIVAPCPMFDENGDYTGSVAVFTDITVRKQAEEAQRVTAIQLAEKVEELERMQAHLVETERLRAMGQMAAGVAHDLNNGLMKILGQAQLMRLTLERGPVAAALQGVVGGARLLGSLARQEQAIADAAETVRKIRRATRPRDTKAFGPVSLGEIVEQVIAITQPRWKNQAEAAGVRITVQTALADTPPVLGHTVATVTSGEEGLTRLATTRFDMVMTDLGMPGMSGWEVAQAVKVRCPQLPVILVTGWGNVLEQAQLEESGVDVVLTKPYTVAQIKHALVQGFVLTQQGGATDLEPDCLPPSNV</sequence>
<dbReference type="InterPro" id="IPR036097">
    <property type="entry name" value="HisK_dim/P_sf"/>
</dbReference>
<dbReference type="SUPFAM" id="SSF55785">
    <property type="entry name" value="PYP-like sensor domain (PAS domain)"/>
    <property type="match status" value="3"/>
</dbReference>
<evidence type="ECO:0000256" key="1">
    <source>
        <dbReference type="PROSITE-ProRule" id="PRU00169"/>
    </source>
</evidence>
<dbReference type="SUPFAM" id="SSF47384">
    <property type="entry name" value="Homodimeric domain of signal transducing histidine kinase"/>
    <property type="match status" value="1"/>
</dbReference>
<dbReference type="CDD" id="cd00130">
    <property type="entry name" value="PAS"/>
    <property type="match status" value="3"/>
</dbReference>
<gene>
    <name evidence="5" type="ORF">CLG94_02565</name>
</gene>
<dbReference type="Pfam" id="PF00072">
    <property type="entry name" value="Response_reg"/>
    <property type="match status" value="1"/>
</dbReference>
<feature type="domain" description="Response regulatory" evidence="2">
    <location>
        <begin position="513"/>
        <end position="627"/>
    </location>
</feature>
<evidence type="ECO:0000313" key="5">
    <source>
        <dbReference type="EMBL" id="PTL36781.1"/>
    </source>
</evidence>
<dbReference type="InterPro" id="IPR001610">
    <property type="entry name" value="PAC"/>
</dbReference>
<dbReference type="InterPro" id="IPR013656">
    <property type="entry name" value="PAS_4"/>
</dbReference>
<dbReference type="InterPro" id="IPR000700">
    <property type="entry name" value="PAS-assoc_C"/>
</dbReference>
<dbReference type="Pfam" id="PF13426">
    <property type="entry name" value="PAS_9"/>
    <property type="match status" value="2"/>
</dbReference>
<dbReference type="EMBL" id="NVQC01000012">
    <property type="protein sequence ID" value="PTL36781.1"/>
    <property type="molecule type" value="Genomic_DNA"/>
</dbReference>
<evidence type="ECO:0008006" key="7">
    <source>
        <dbReference type="Google" id="ProtNLM"/>
    </source>
</evidence>
<evidence type="ECO:0000259" key="2">
    <source>
        <dbReference type="PROSITE" id="PS50110"/>
    </source>
</evidence>
<dbReference type="OrthoDB" id="9815750at2"/>
<dbReference type="InterPro" id="IPR035965">
    <property type="entry name" value="PAS-like_dom_sf"/>
</dbReference>
<dbReference type="SMART" id="SM00448">
    <property type="entry name" value="REC"/>
    <property type="match status" value="1"/>
</dbReference>
<organism evidence="5 6">
    <name type="scientific">Candidatus Methylomirabilis limnetica</name>
    <dbReference type="NCBI Taxonomy" id="2033718"/>
    <lineage>
        <taxon>Bacteria</taxon>
        <taxon>Candidatus Methylomirabilota</taxon>
        <taxon>Candidatus Methylomirabilia</taxon>
        <taxon>Candidatus Methylomirabilales</taxon>
        <taxon>Candidatus Methylomirabilaceae</taxon>
        <taxon>Candidatus Methylomirabilis</taxon>
    </lineage>
</organism>
<reference evidence="5 6" key="1">
    <citation type="submission" date="2017-09" db="EMBL/GenBank/DDBJ databases">
        <title>Bloom of a denitrifying methanotroph, Candidatus Methylomirabilis limnetica, in a deep stratified lake.</title>
        <authorList>
            <person name="Graf J.S."/>
            <person name="Marchant H.K."/>
            <person name="Tienken D."/>
            <person name="Hach P.F."/>
            <person name="Brand A."/>
            <person name="Schubert C.J."/>
            <person name="Kuypers M.M."/>
            <person name="Milucka J."/>
        </authorList>
    </citation>
    <scope>NUCLEOTIDE SEQUENCE [LARGE SCALE GENOMIC DNA]</scope>
    <source>
        <strain evidence="5 6">Zug</strain>
    </source>
</reference>
<dbReference type="Pfam" id="PF08448">
    <property type="entry name" value="PAS_4"/>
    <property type="match status" value="1"/>
</dbReference>